<dbReference type="AlphaFoldDB" id="A0AAW2KYV2"/>
<name>A0AAW2KYV2_SESRA</name>
<organism evidence="1">
    <name type="scientific">Sesamum radiatum</name>
    <name type="common">Black benniseed</name>
    <dbReference type="NCBI Taxonomy" id="300843"/>
    <lineage>
        <taxon>Eukaryota</taxon>
        <taxon>Viridiplantae</taxon>
        <taxon>Streptophyta</taxon>
        <taxon>Embryophyta</taxon>
        <taxon>Tracheophyta</taxon>
        <taxon>Spermatophyta</taxon>
        <taxon>Magnoliopsida</taxon>
        <taxon>eudicotyledons</taxon>
        <taxon>Gunneridae</taxon>
        <taxon>Pentapetalae</taxon>
        <taxon>asterids</taxon>
        <taxon>lamiids</taxon>
        <taxon>Lamiales</taxon>
        <taxon>Pedaliaceae</taxon>
        <taxon>Sesamum</taxon>
    </lineage>
</organism>
<proteinExistence type="predicted"/>
<sequence length="105" mass="11862">MAEGGLVQLAMKCGIQRRWSTIVLRSDGGKSTTVSERHGHESPVEKMNQSENYLRGNVLLDEGIRMVPAVFVESTGRRRNRREKFAAKVGGNEGDLQRFFPFFFS</sequence>
<dbReference type="EMBL" id="JACGWJ010000026">
    <property type="protein sequence ID" value="KAL0312241.1"/>
    <property type="molecule type" value="Genomic_DNA"/>
</dbReference>
<gene>
    <name evidence="1" type="ORF">Sradi_5623400</name>
</gene>
<comment type="caution">
    <text evidence="1">The sequence shown here is derived from an EMBL/GenBank/DDBJ whole genome shotgun (WGS) entry which is preliminary data.</text>
</comment>
<accession>A0AAW2KYV2</accession>
<reference evidence="1" key="2">
    <citation type="journal article" date="2024" name="Plant">
        <title>Genomic evolution and insights into agronomic trait innovations of Sesamum species.</title>
        <authorList>
            <person name="Miao H."/>
            <person name="Wang L."/>
            <person name="Qu L."/>
            <person name="Liu H."/>
            <person name="Sun Y."/>
            <person name="Le M."/>
            <person name="Wang Q."/>
            <person name="Wei S."/>
            <person name="Zheng Y."/>
            <person name="Lin W."/>
            <person name="Duan Y."/>
            <person name="Cao H."/>
            <person name="Xiong S."/>
            <person name="Wang X."/>
            <person name="Wei L."/>
            <person name="Li C."/>
            <person name="Ma Q."/>
            <person name="Ju M."/>
            <person name="Zhao R."/>
            <person name="Li G."/>
            <person name="Mu C."/>
            <person name="Tian Q."/>
            <person name="Mei H."/>
            <person name="Zhang T."/>
            <person name="Gao T."/>
            <person name="Zhang H."/>
        </authorList>
    </citation>
    <scope>NUCLEOTIDE SEQUENCE</scope>
    <source>
        <strain evidence="1">G02</strain>
    </source>
</reference>
<protein>
    <submittedName>
        <fullName evidence="1">Uncharacterized protein</fullName>
    </submittedName>
</protein>
<reference evidence="1" key="1">
    <citation type="submission" date="2020-06" db="EMBL/GenBank/DDBJ databases">
        <authorList>
            <person name="Li T."/>
            <person name="Hu X."/>
            <person name="Zhang T."/>
            <person name="Song X."/>
            <person name="Zhang H."/>
            <person name="Dai N."/>
            <person name="Sheng W."/>
            <person name="Hou X."/>
            <person name="Wei L."/>
        </authorList>
    </citation>
    <scope>NUCLEOTIDE SEQUENCE</scope>
    <source>
        <strain evidence="1">G02</strain>
        <tissue evidence="1">Leaf</tissue>
    </source>
</reference>
<evidence type="ECO:0000313" key="1">
    <source>
        <dbReference type="EMBL" id="KAL0312241.1"/>
    </source>
</evidence>